<evidence type="ECO:0000256" key="1">
    <source>
        <dbReference type="ARBA" id="ARBA00022553"/>
    </source>
</evidence>
<organism evidence="8">
    <name type="scientific">hydrocarbon metagenome</name>
    <dbReference type="NCBI Taxonomy" id="938273"/>
    <lineage>
        <taxon>unclassified sequences</taxon>
        <taxon>metagenomes</taxon>
        <taxon>ecological metagenomes</taxon>
    </lineage>
</organism>
<dbReference type="PROSITE" id="PS50045">
    <property type="entry name" value="SIGMA54_INTERACT_4"/>
    <property type="match status" value="1"/>
</dbReference>
<evidence type="ECO:0000256" key="2">
    <source>
        <dbReference type="ARBA" id="ARBA00022741"/>
    </source>
</evidence>
<evidence type="ECO:0000313" key="8">
    <source>
        <dbReference type="EMBL" id="KUG25740.1"/>
    </source>
</evidence>
<evidence type="ECO:0000259" key="6">
    <source>
        <dbReference type="PROSITE" id="PS50045"/>
    </source>
</evidence>
<dbReference type="InterPro" id="IPR011006">
    <property type="entry name" value="CheY-like_superfamily"/>
</dbReference>
<accession>A0A0W8FY40</accession>
<dbReference type="Gene3D" id="3.40.50.2300">
    <property type="match status" value="1"/>
</dbReference>
<protein>
    <submittedName>
        <fullName evidence="8">Sigma-54 dependent transcriptional regulator/response regulator</fullName>
    </submittedName>
</protein>
<dbReference type="SMART" id="SM00448">
    <property type="entry name" value="REC"/>
    <property type="match status" value="1"/>
</dbReference>
<keyword evidence="3" id="KW-0067">ATP-binding</keyword>
<keyword evidence="5" id="KW-0804">Transcription</keyword>
<dbReference type="PROSITE" id="PS50110">
    <property type="entry name" value="RESPONSE_REGULATORY"/>
    <property type="match status" value="1"/>
</dbReference>
<feature type="domain" description="Response regulatory" evidence="7">
    <location>
        <begin position="3"/>
        <end position="123"/>
    </location>
</feature>
<evidence type="ECO:0000259" key="7">
    <source>
        <dbReference type="PROSITE" id="PS50110"/>
    </source>
</evidence>
<dbReference type="PRINTS" id="PR01590">
    <property type="entry name" value="HTHFIS"/>
</dbReference>
<keyword evidence="2" id="KW-0547">Nucleotide-binding</keyword>
<comment type="caution">
    <text evidence="8">The sequence shown here is derived from an EMBL/GenBank/DDBJ whole genome shotgun (WGS) entry which is preliminary data.</text>
</comment>
<dbReference type="SMART" id="SM00382">
    <property type="entry name" value="AAA"/>
    <property type="match status" value="1"/>
</dbReference>
<dbReference type="PANTHER" id="PTHR32071:SF17">
    <property type="entry name" value="TRANSCRIPTIONAL REGULATOR (NTRC FAMILY)"/>
    <property type="match status" value="1"/>
</dbReference>
<dbReference type="Gene3D" id="1.10.10.60">
    <property type="entry name" value="Homeodomain-like"/>
    <property type="match status" value="1"/>
</dbReference>
<evidence type="ECO:0000256" key="4">
    <source>
        <dbReference type="ARBA" id="ARBA00023015"/>
    </source>
</evidence>
<dbReference type="Pfam" id="PF25601">
    <property type="entry name" value="AAA_lid_14"/>
    <property type="match status" value="1"/>
</dbReference>
<dbReference type="InterPro" id="IPR001789">
    <property type="entry name" value="Sig_transdc_resp-reg_receiver"/>
</dbReference>
<dbReference type="EMBL" id="LNQE01000611">
    <property type="protein sequence ID" value="KUG25740.1"/>
    <property type="molecule type" value="Genomic_DNA"/>
</dbReference>
<dbReference type="SUPFAM" id="SSF52172">
    <property type="entry name" value="CheY-like"/>
    <property type="match status" value="1"/>
</dbReference>
<dbReference type="GO" id="GO:0000160">
    <property type="term" value="P:phosphorelay signal transduction system"/>
    <property type="evidence" value="ECO:0007669"/>
    <property type="project" value="InterPro"/>
</dbReference>
<dbReference type="GO" id="GO:0005524">
    <property type="term" value="F:ATP binding"/>
    <property type="evidence" value="ECO:0007669"/>
    <property type="project" value="UniProtKB-KW"/>
</dbReference>
<dbReference type="Pfam" id="PF00158">
    <property type="entry name" value="Sigma54_activat"/>
    <property type="match status" value="1"/>
</dbReference>
<dbReference type="InterPro" id="IPR003593">
    <property type="entry name" value="AAA+_ATPase"/>
</dbReference>
<dbReference type="SUPFAM" id="SSF52540">
    <property type="entry name" value="P-loop containing nucleoside triphosphate hydrolases"/>
    <property type="match status" value="1"/>
</dbReference>
<dbReference type="Pfam" id="PF02954">
    <property type="entry name" value="HTH_8"/>
    <property type="match status" value="1"/>
</dbReference>
<dbReference type="GO" id="GO:0006355">
    <property type="term" value="P:regulation of DNA-templated transcription"/>
    <property type="evidence" value="ECO:0007669"/>
    <property type="project" value="InterPro"/>
</dbReference>
<keyword evidence="1" id="KW-0597">Phosphoprotein</keyword>
<dbReference type="InterPro" id="IPR009057">
    <property type="entry name" value="Homeodomain-like_sf"/>
</dbReference>
<gene>
    <name evidence="8" type="ORF">ASZ90_004431</name>
</gene>
<dbReference type="InterPro" id="IPR058031">
    <property type="entry name" value="AAA_lid_NorR"/>
</dbReference>
<dbReference type="PANTHER" id="PTHR32071">
    <property type="entry name" value="TRANSCRIPTIONAL REGULATORY PROTEIN"/>
    <property type="match status" value="1"/>
</dbReference>
<dbReference type="InterPro" id="IPR002078">
    <property type="entry name" value="Sigma_54_int"/>
</dbReference>
<dbReference type="Gene3D" id="3.40.50.300">
    <property type="entry name" value="P-loop containing nucleotide triphosphate hydrolases"/>
    <property type="match status" value="1"/>
</dbReference>
<name>A0A0W8FY40_9ZZZZ</name>
<evidence type="ECO:0000256" key="3">
    <source>
        <dbReference type="ARBA" id="ARBA00022840"/>
    </source>
</evidence>
<dbReference type="Pfam" id="PF00072">
    <property type="entry name" value="Response_reg"/>
    <property type="match status" value="1"/>
</dbReference>
<dbReference type="SUPFAM" id="SSF46689">
    <property type="entry name" value="Homeodomain-like"/>
    <property type="match status" value="1"/>
</dbReference>
<dbReference type="InterPro" id="IPR027417">
    <property type="entry name" value="P-loop_NTPase"/>
</dbReference>
<dbReference type="Gene3D" id="1.10.8.60">
    <property type="match status" value="1"/>
</dbReference>
<dbReference type="GO" id="GO:0043565">
    <property type="term" value="F:sequence-specific DNA binding"/>
    <property type="evidence" value="ECO:0007669"/>
    <property type="project" value="InterPro"/>
</dbReference>
<dbReference type="FunFam" id="3.40.50.300:FF:000006">
    <property type="entry name" value="DNA-binding transcriptional regulator NtrC"/>
    <property type="match status" value="1"/>
</dbReference>
<dbReference type="CDD" id="cd00009">
    <property type="entry name" value="AAA"/>
    <property type="match status" value="1"/>
</dbReference>
<feature type="domain" description="Sigma-54 factor interaction" evidence="6">
    <location>
        <begin position="145"/>
        <end position="374"/>
    </location>
</feature>
<sequence length="458" mass="51618">MSKILIIDDEKEICESIKMILEYSEGAFGEDYEVEYLTSSKGGVEELKKNNYDALLLDIQMPEMNGFEVLKWIQDENIAIKVIMISAHSSLENAVKSTKLGAFDFVEKPIDRDKILISVRNAVEQSFLLKENKKLKVVLGEEGEILGTSNGIKTVLETIKRVAATEARVLITGENGTGKELVARAIHKLGKRAKKELVEVNCAAIPNELIESELFGHEKGSFTGAVKQRIGKFEQADGGDLFLDEIGDMSVHAQAKVLRAIEDGKIERVGSNTKISVDVRIIAATNKILKTEIEEGNFREDLFHRLNVIPIHIPPLRERKEDIPILIEHFVGTICEKNKFPLKSFDKKAIELLQKLPWTGNVRELRNLVERIVIMVPHAEITEKDIIVLIPHSSSKMDDILNVTNSFQEFKEKSERAFILKQLESNGWNISKTADVLGIQRSHLYSKMKKYEIEKGSS</sequence>
<keyword evidence="4" id="KW-0805">Transcription regulation</keyword>
<reference evidence="8" key="1">
    <citation type="journal article" date="2015" name="Proc. Natl. Acad. Sci. U.S.A.">
        <title>Networks of energetic and metabolic interactions define dynamics in microbial communities.</title>
        <authorList>
            <person name="Embree M."/>
            <person name="Liu J.K."/>
            <person name="Al-Bassam M.M."/>
            <person name="Zengler K."/>
        </authorList>
    </citation>
    <scope>NUCLEOTIDE SEQUENCE</scope>
</reference>
<dbReference type="InterPro" id="IPR002197">
    <property type="entry name" value="HTH_Fis"/>
</dbReference>
<evidence type="ECO:0000256" key="5">
    <source>
        <dbReference type="ARBA" id="ARBA00023163"/>
    </source>
</evidence>
<dbReference type="AlphaFoldDB" id="A0A0W8FY40"/>
<proteinExistence type="predicted"/>